<dbReference type="Proteomes" id="UP000663823">
    <property type="component" value="Unassembled WGS sequence"/>
</dbReference>
<gene>
    <name evidence="1" type="ORF">OTI717_LOCUS41100</name>
</gene>
<sequence length="22" mass="2637">LPSNELLEQLEKLQKQEQKDLI</sequence>
<feature type="non-terminal residue" evidence="1">
    <location>
        <position position="1"/>
    </location>
</feature>
<dbReference type="EMBL" id="CAJOAX010037850">
    <property type="protein sequence ID" value="CAF4270815.1"/>
    <property type="molecule type" value="Genomic_DNA"/>
</dbReference>
<reference evidence="1" key="1">
    <citation type="submission" date="2021-02" db="EMBL/GenBank/DDBJ databases">
        <authorList>
            <person name="Nowell W R."/>
        </authorList>
    </citation>
    <scope>NUCLEOTIDE SEQUENCE</scope>
</reference>
<accession>A0A820FVV4</accession>
<organism evidence="1 2">
    <name type="scientific">Rotaria sordida</name>
    <dbReference type="NCBI Taxonomy" id="392033"/>
    <lineage>
        <taxon>Eukaryota</taxon>
        <taxon>Metazoa</taxon>
        <taxon>Spiralia</taxon>
        <taxon>Gnathifera</taxon>
        <taxon>Rotifera</taxon>
        <taxon>Eurotatoria</taxon>
        <taxon>Bdelloidea</taxon>
        <taxon>Philodinida</taxon>
        <taxon>Philodinidae</taxon>
        <taxon>Rotaria</taxon>
    </lineage>
</organism>
<protein>
    <submittedName>
        <fullName evidence="1">Uncharacterized protein</fullName>
    </submittedName>
</protein>
<evidence type="ECO:0000313" key="1">
    <source>
        <dbReference type="EMBL" id="CAF4270815.1"/>
    </source>
</evidence>
<proteinExistence type="predicted"/>
<name>A0A820FVV4_9BILA</name>
<comment type="caution">
    <text evidence="1">The sequence shown here is derived from an EMBL/GenBank/DDBJ whole genome shotgun (WGS) entry which is preliminary data.</text>
</comment>
<evidence type="ECO:0000313" key="2">
    <source>
        <dbReference type="Proteomes" id="UP000663823"/>
    </source>
</evidence>
<dbReference type="AlphaFoldDB" id="A0A820FVV4"/>